<reference evidence="1 2" key="1">
    <citation type="journal article" date="2008" name="PLoS Genet.">
        <title>Genomic islands in the pathogenic filamentous fungus Aspergillus fumigatus.</title>
        <authorList>
            <person name="Fedorova N.D."/>
            <person name="Khaldi N."/>
            <person name="Joardar V.S."/>
            <person name="Maiti R."/>
            <person name="Amedeo P."/>
            <person name="Anderson M.J."/>
            <person name="Crabtree J."/>
            <person name="Silva J.C."/>
            <person name="Badger J.H."/>
            <person name="Albarraq A."/>
            <person name="Angiuoli S."/>
            <person name="Bussey H."/>
            <person name="Bowyer P."/>
            <person name="Cotty P.J."/>
            <person name="Dyer P.S."/>
            <person name="Egan A."/>
            <person name="Galens K."/>
            <person name="Fraser-Liggett C.M."/>
            <person name="Haas B.J."/>
            <person name="Inman J.M."/>
            <person name="Kent R."/>
            <person name="Lemieux S."/>
            <person name="Malavazi I."/>
            <person name="Orvis J."/>
            <person name="Roemer T."/>
            <person name="Ronning C.M."/>
            <person name="Sundaram J.P."/>
            <person name="Sutton G."/>
            <person name="Turner G."/>
            <person name="Venter J.C."/>
            <person name="White O.R."/>
            <person name="Whitty B.R."/>
            <person name="Youngman P."/>
            <person name="Wolfe K.H."/>
            <person name="Goldman G.H."/>
            <person name="Wortman J.R."/>
            <person name="Jiang B."/>
            <person name="Denning D.W."/>
            <person name="Nierman W.C."/>
        </authorList>
    </citation>
    <scope>NUCLEOTIDE SEQUENCE [LARGE SCALE GENOMIC DNA]</scope>
    <source>
        <strain evidence="2">CBS 144.89 / FGSC A1163 / CEA10</strain>
    </source>
</reference>
<dbReference type="EMBL" id="DS499601">
    <property type="protein sequence ID" value="EDP48042.1"/>
    <property type="molecule type" value="Genomic_DNA"/>
</dbReference>
<dbReference type="VEuPathDB" id="FungiDB:AFUB_087530"/>
<dbReference type="AlphaFoldDB" id="B0YBR1"/>
<name>B0YBR1_ASPFC</name>
<dbReference type="Proteomes" id="UP000001699">
    <property type="component" value="Unassembled WGS sequence"/>
</dbReference>
<keyword evidence="2" id="KW-1185">Reference proteome</keyword>
<sequence length="112" mass="12097">MAEWIFPNRKGRRTHILLMITGQYGAPRVSPGLLYISPAYTVSCHKVMSVLGEVPEKLGGRRRANQEGLSTPLTILGSTGFSPLASDLHFSAVAEADPCQSVGVISFLLGWL</sequence>
<proteinExistence type="predicted"/>
<dbReference type="HOGENOM" id="CLU_2145293_0_0_1"/>
<evidence type="ECO:0000313" key="1">
    <source>
        <dbReference type="EMBL" id="EDP48042.1"/>
    </source>
</evidence>
<organism evidence="1 2">
    <name type="scientific">Aspergillus fumigatus (strain CBS 144.89 / FGSC A1163 / CEA10)</name>
    <name type="common">Neosartorya fumigata</name>
    <dbReference type="NCBI Taxonomy" id="451804"/>
    <lineage>
        <taxon>Eukaryota</taxon>
        <taxon>Fungi</taxon>
        <taxon>Dikarya</taxon>
        <taxon>Ascomycota</taxon>
        <taxon>Pezizomycotina</taxon>
        <taxon>Eurotiomycetes</taxon>
        <taxon>Eurotiomycetidae</taxon>
        <taxon>Eurotiales</taxon>
        <taxon>Aspergillaceae</taxon>
        <taxon>Aspergillus</taxon>
        <taxon>Aspergillus subgen. Fumigati</taxon>
    </lineage>
</organism>
<evidence type="ECO:0000313" key="2">
    <source>
        <dbReference type="Proteomes" id="UP000001699"/>
    </source>
</evidence>
<protein>
    <submittedName>
        <fullName evidence="1">Uncharacterized protein</fullName>
    </submittedName>
</protein>
<gene>
    <name evidence="1" type="ORF">AFUB_087530</name>
</gene>
<accession>B0YBR1</accession>